<dbReference type="GO" id="GO:0016887">
    <property type="term" value="F:ATP hydrolysis activity"/>
    <property type="evidence" value="ECO:0007669"/>
    <property type="project" value="InterPro"/>
</dbReference>
<dbReference type="SMART" id="SM00382">
    <property type="entry name" value="AAA"/>
    <property type="match status" value="1"/>
</dbReference>
<keyword evidence="2" id="KW-0547">Nucleotide-binding</keyword>
<dbReference type="RefSeq" id="WP_257767981.1">
    <property type="nucleotide sequence ID" value="NZ_CP102480.1"/>
</dbReference>
<evidence type="ECO:0000313" key="5">
    <source>
        <dbReference type="EMBL" id="UUX49375.1"/>
    </source>
</evidence>
<protein>
    <submittedName>
        <fullName evidence="5">ATP-binding cassette domain-containing protein</fullName>
    </submittedName>
</protein>
<dbReference type="PROSITE" id="PS00211">
    <property type="entry name" value="ABC_TRANSPORTER_1"/>
    <property type="match status" value="1"/>
</dbReference>
<keyword evidence="1" id="KW-0813">Transport</keyword>
<dbReference type="PANTHER" id="PTHR43023">
    <property type="entry name" value="PROTEIN TRIGALACTOSYLDIACYLGLYCEROL 3, CHLOROPLASTIC"/>
    <property type="match status" value="1"/>
</dbReference>
<evidence type="ECO:0000256" key="3">
    <source>
        <dbReference type="ARBA" id="ARBA00022840"/>
    </source>
</evidence>
<evidence type="ECO:0000313" key="6">
    <source>
        <dbReference type="Proteomes" id="UP001060336"/>
    </source>
</evidence>
<dbReference type="InterPro" id="IPR027417">
    <property type="entry name" value="P-loop_NTPase"/>
</dbReference>
<feature type="domain" description="ABC transporter" evidence="4">
    <location>
        <begin position="11"/>
        <end position="247"/>
    </location>
</feature>
<accession>A0A9J7AQ67</accession>
<dbReference type="GO" id="GO:0005524">
    <property type="term" value="F:ATP binding"/>
    <property type="evidence" value="ECO:0007669"/>
    <property type="project" value="UniProtKB-KW"/>
</dbReference>
<dbReference type="PANTHER" id="PTHR43023:SF3">
    <property type="entry name" value="PROTEIN TRIGALACTOSYLDIACYLGLYCEROL 3, CHLOROPLASTIC"/>
    <property type="match status" value="1"/>
</dbReference>
<evidence type="ECO:0000256" key="1">
    <source>
        <dbReference type="ARBA" id="ARBA00022448"/>
    </source>
</evidence>
<dbReference type="InterPro" id="IPR017871">
    <property type="entry name" value="ABC_transporter-like_CS"/>
</dbReference>
<dbReference type="InterPro" id="IPR003439">
    <property type="entry name" value="ABC_transporter-like_ATP-bd"/>
</dbReference>
<dbReference type="InterPro" id="IPR003593">
    <property type="entry name" value="AAA+_ATPase"/>
</dbReference>
<dbReference type="SUPFAM" id="SSF52540">
    <property type="entry name" value="P-loop containing nucleoside triphosphate hydrolases"/>
    <property type="match status" value="1"/>
</dbReference>
<name>A0A9J7AQ67_9PROT</name>
<keyword evidence="6" id="KW-1185">Reference proteome</keyword>
<keyword evidence="3 5" id="KW-0067">ATP-binding</keyword>
<reference evidence="5" key="1">
    <citation type="submission" date="2022-08" db="EMBL/GenBank/DDBJ databases">
        <title>Nisaea acidiphila sp. nov., isolated from a marine algal debris and emended description of the genus Nisaea Urios et al. 2008.</title>
        <authorList>
            <person name="Kwon K."/>
        </authorList>
    </citation>
    <scope>NUCLEOTIDE SEQUENCE</scope>
    <source>
        <strain evidence="5">MEBiC11861</strain>
    </source>
</reference>
<dbReference type="PROSITE" id="PS50893">
    <property type="entry name" value="ABC_TRANSPORTER_2"/>
    <property type="match status" value="1"/>
</dbReference>
<dbReference type="Pfam" id="PF00005">
    <property type="entry name" value="ABC_tran"/>
    <property type="match status" value="1"/>
</dbReference>
<dbReference type="EMBL" id="CP102480">
    <property type="protein sequence ID" value="UUX49375.1"/>
    <property type="molecule type" value="Genomic_DNA"/>
</dbReference>
<evidence type="ECO:0000256" key="2">
    <source>
        <dbReference type="ARBA" id="ARBA00022741"/>
    </source>
</evidence>
<dbReference type="KEGG" id="naci:NUH88_18485"/>
<dbReference type="Proteomes" id="UP001060336">
    <property type="component" value="Chromosome"/>
</dbReference>
<sequence>MAEPTAAIPKIRIQGLTKSFGAKHVLRGLDLDIAEAESVVVIGGSGTGKSVLIKCITGLMDADGGTVEIDGADVLKMTPAEQHGMMNRFGLLFQAGALFDSLSVLENVAFGLVEAQGVPRAKANKMALDFMAQVGLEPSVGAMYPAEISVGMRKRASLARTIATHPDVVFFDEPTTGLDPIMGDIIDELIVKCVKELKITALTITHDMDSARRVGDRIAMLYDGKIIWQGPTSEIDNSGNPYVHQFINGLEEGPIELVTRRA</sequence>
<organism evidence="5 6">
    <name type="scientific">Nisaea acidiphila</name>
    <dbReference type="NCBI Taxonomy" id="1862145"/>
    <lineage>
        <taxon>Bacteria</taxon>
        <taxon>Pseudomonadati</taxon>
        <taxon>Pseudomonadota</taxon>
        <taxon>Alphaproteobacteria</taxon>
        <taxon>Rhodospirillales</taxon>
        <taxon>Thalassobaculaceae</taxon>
        <taxon>Nisaea</taxon>
    </lineage>
</organism>
<gene>
    <name evidence="5" type="ORF">NUH88_18485</name>
</gene>
<proteinExistence type="predicted"/>
<evidence type="ECO:0000259" key="4">
    <source>
        <dbReference type="PROSITE" id="PS50893"/>
    </source>
</evidence>
<dbReference type="Gene3D" id="3.40.50.300">
    <property type="entry name" value="P-loop containing nucleotide triphosphate hydrolases"/>
    <property type="match status" value="1"/>
</dbReference>
<dbReference type="AlphaFoldDB" id="A0A9J7AQ67"/>